<dbReference type="Proteomes" id="UP000232688">
    <property type="component" value="Unassembled WGS sequence"/>
</dbReference>
<evidence type="ECO:0000313" key="2">
    <source>
        <dbReference type="Proteomes" id="UP000232688"/>
    </source>
</evidence>
<reference evidence="1 2" key="1">
    <citation type="submission" date="2017-10" db="EMBL/GenBank/DDBJ databases">
        <title>Extensive intraspecific genome diversity in a model arbuscular mycorrhizal fungus.</title>
        <authorList>
            <person name="Chen E.C.H."/>
            <person name="Morin E."/>
            <person name="Baudet D."/>
            <person name="Noel J."/>
            <person name="Ndikumana S."/>
            <person name="Charron P."/>
            <person name="St-Onge C."/>
            <person name="Giorgi J."/>
            <person name="Grigoriev I.V."/>
            <person name="Roux C."/>
            <person name="Martin F.M."/>
            <person name="Corradi N."/>
        </authorList>
    </citation>
    <scope>NUCLEOTIDE SEQUENCE [LARGE SCALE GENOMIC DNA]</scope>
    <source>
        <strain evidence="1 2">A1</strain>
    </source>
</reference>
<reference evidence="1 2" key="2">
    <citation type="submission" date="2017-10" db="EMBL/GenBank/DDBJ databases">
        <title>Genome analyses suggest a sexual origin of heterokaryosis in a supposedly ancient asexual fungus.</title>
        <authorList>
            <person name="Corradi N."/>
            <person name="Sedzielewska K."/>
            <person name="Noel J."/>
            <person name="Charron P."/>
            <person name="Farinelli L."/>
            <person name="Marton T."/>
            <person name="Kruger M."/>
            <person name="Pelin A."/>
            <person name="Brachmann A."/>
            <person name="Corradi N."/>
        </authorList>
    </citation>
    <scope>NUCLEOTIDE SEQUENCE [LARGE SCALE GENOMIC DNA]</scope>
    <source>
        <strain evidence="1 2">A1</strain>
    </source>
</reference>
<dbReference type="VEuPathDB" id="FungiDB:RhiirA1_460124"/>
<protein>
    <submittedName>
        <fullName evidence="1">Uncharacterized protein</fullName>
    </submittedName>
</protein>
<dbReference type="EMBL" id="LLXH01000486">
    <property type="protein sequence ID" value="PKC66115.1"/>
    <property type="molecule type" value="Genomic_DNA"/>
</dbReference>
<evidence type="ECO:0000313" key="1">
    <source>
        <dbReference type="EMBL" id="PKC66115.1"/>
    </source>
</evidence>
<name>A0A2N0RS30_9GLOM</name>
<organism evidence="1 2">
    <name type="scientific">Rhizophagus irregularis</name>
    <dbReference type="NCBI Taxonomy" id="588596"/>
    <lineage>
        <taxon>Eukaryota</taxon>
        <taxon>Fungi</taxon>
        <taxon>Fungi incertae sedis</taxon>
        <taxon>Mucoromycota</taxon>
        <taxon>Glomeromycotina</taxon>
        <taxon>Glomeromycetes</taxon>
        <taxon>Glomerales</taxon>
        <taxon>Glomeraceae</taxon>
        <taxon>Rhizophagus</taxon>
    </lineage>
</organism>
<dbReference type="AlphaFoldDB" id="A0A2N0RS30"/>
<dbReference type="VEuPathDB" id="FungiDB:RhiirFUN_009878"/>
<sequence>MLNDNSSKNIAEGIIEQISDADNFNWRFHDERYSAKNNQEINFRYKCSQRSDCAKKLWKCFNPEKQCDTLPMKRFDCHGEINIVIDLEMKITSVNVIHKILHELPKEIGVPNCVKDFISENIDLLPKEIYARLVENGLDPEICQNQIYFWWSKLGEIRYKRDSNTFLSAKVLLEEYNCMKILEEFGIGATYNTNNLGFELYVIHVEVDGSGRNWT</sequence>
<comment type="caution">
    <text evidence="1">The sequence shown here is derived from an EMBL/GenBank/DDBJ whole genome shotgun (WGS) entry which is preliminary data.</text>
</comment>
<dbReference type="VEuPathDB" id="FungiDB:FUN_006868"/>
<proteinExistence type="predicted"/>
<accession>A0A2N0RS30</accession>
<gene>
    <name evidence="1" type="ORF">RhiirA1_460124</name>
</gene>